<evidence type="ECO:0000256" key="2">
    <source>
        <dbReference type="ARBA" id="ARBA00023002"/>
    </source>
</evidence>
<dbReference type="Gene3D" id="3.40.50.720">
    <property type="entry name" value="NAD(P)-binding Rossmann-like Domain"/>
    <property type="match status" value="1"/>
</dbReference>
<evidence type="ECO:0000259" key="3">
    <source>
        <dbReference type="SMART" id="SM00822"/>
    </source>
</evidence>
<dbReference type="PANTHER" id="PTHR42760">
    <property type="entry name" value="SHORT-CHAIN DEHYDROGENASES/REDUCTASES FAMILY MEMBER"/>
    <property type="match status" value="1"/>
</dbReference>
<comment type="similarity">
    <text evidence="1">Belongs to the short-chain dehydrogenases/reductases (SDR) family.</text>
</comment>
<dbReference type="InterPro" id="IPR002347">
    <property type="entry name" value="SDR_fam"/>
</dbReference>
<dbReference type="EMBL" id="BAABJE010000014">
    <property type="protein sequence ID" value="GAA4798707.1"/>
    <property type="molecule type" value="Genomic_DNA"/>
</dbReference>
<keyword evidence="2" id="KW-0560">Oxidoreductase</keyword>
<evidence type="ECO:0000256" key="1">
    <source>
        <dbReference type="ARBA" id="ARBA00006484"/>
    </source>
</evidence>
<dbReference type="InterPro" id="IPR057326">
    <property type="entry name" value="KR_dom"/>
</dbReference>
<feature type="domain" description="Ketoreductase" evidence="3">
    <location>
        <begin position="9"/>
        <end position="182"/>
    </location>
</feature>
<keyword evidence="5" id="KW-1185">Reference proteome</keyword>
<name>A0ABP9BQM3_9GAMM</name>
<comment type="caution">
    <text evidence="4">The sequence shown here is derived from an EMBL/GenBank/DDBJ whole genome shotgun (WGS) entry which is preliminary data.</text>
</comment>
<dbReference type="Pfam" id="PF13561">
    <property type="entry name" value="adh_short_C2"/>
    <property type="match status" value="1"/>
</dbReference>
<dbReference type="PRINTS" id="PR00081">
    <property type="entry name" value="GDHRDH"/>
</dbReference>
<proteinExistence type="inferred from homology"/>
<sequence length="253" mass="25423">MNTSPDVSQTCLITGASGGVATALAAMLRAEGWRLALVGRDRGRLAPAESDVAIEADVSTEAGARDAFETAKAAFGQAPDAVVNCAGAVLIAPIGRTSEAQYRDCLSANLDTAFFVSRAYVAALQAEKRGGALVFFSSVAAGVGVGNHPAIAAAKGGVEALTRALAADASSLGLRVNAIAPGLMDTPATAKFVSSDLARRAVSAQYPLGRHGTADDAAALAAFLVSPRAGWISGQIIAVDGGFLGVRPAVKVS</sequence>
<dbReference type="SMART" id="SM00822">
    <property type="entry name" value="PKS_KR"/>
    <property type="match status" value="1"/>
</dbReference>
<dbReference type="RefSeq" id="WP_345303779.1">
    <property type="nucleotide sequence ID" value="NZ_BAABJE010000014.1"/>
</dbReference>
<gene>
    <name evidence="4" type="ORF">GCM10023307_26110</name>
</gene>
<protein>
    <submittedName>
        <fullName evidence="4">SDR family oxidoreductase</fullName>
    </submittedName>
</protein>
<dbReference type="InterPro" id="IPR036291">
    <property type="entry name" value="NAD(P)-bd_dom_sf"/>
</dbReference>
<dbReference type="SUPFAM" id="SSF51735">
    <property type="entry name" value="NAD(P)-binding Rossmann-fold domains"/>
    <property type="match status" value="1"/>
</dbReference>
<dbReference type="PANTHER" id="PTHR42760:SF133">
    <property type="entry name" value="3-OXOACYL-[ACYL-CARRIER-PROTEIN] REDUCTASE"/>
    <property type="match status" value="1"/>
</dbReference>
<dbReference type="CDD" id="cd05233">
    <property type="entry name" value="SDR_c"/>
    <property type="match status" value="1"/>
</dbReference>
<accession>A0ABP9BQM3</accession>
<evidence type="ECO:0000313" key="4">
    <source>
        <dbReference type="EMBL" id="GAA4798707.1"/>
    </source>
</evidence>
<organism evidence="4 5">
    <name type="scientific">Lysobacter hankyongensis</name>
    <dbReference type="NCBI Taxonomy" id="1176535"/>
    <lineage>
        <taxon>Bacteria</taxon>
        <taxon>Pseudomonadati</taxon>
        <taxon>Pseudomonadota</taxon>
        <taxon>Gammaproteobacteria</taxon>
        <taxon>Lysobacterales</taxon>
        <taxon>Lysobacteraceae</taxon>
        <taxon>Lysobacter</taxon>
    </lineage>
</organism>
<evidence type="ECO:0000313" key="5">
    <source>
        <dbReference type="Proteomes" id="UP001499959"/>
    </source>
</evidence>
<reference evidence="5" key="1">
    <citation type="journal article" date="2019" name="Int. J. Syst. Evol. Microbiol.">
        <title>The Global Catalogue of Microorganisms (GCM) 10K type strain sequencing project: providing services to taxonomists for standard genome sequencing and annotation.</title>
        <authorList>
            <consortium name="The Broad Institute Genomics Platform"/>
            <consortium name="The Broad Institute Genome Sequencing Center for Infectious Disease"/>
            <person name="Wu L."/>
            <person name="Ma J."/>
        </authorList>
    </citation>
    <scope>NUCLEOTIDE SEQUENCE [LARGE SCALE GENOMIC DNA]</scope>
    <source>
        <strain evidence="5">JCM 18204</strain>
    </source>
</reference>
<dbReference type="Proteomes" id="UP001499959">
    <property type="component" value="Unassembled WGS sequence"/>
</dbReference>